<evidence type="ECO:0000313" key="2">
    <source>
        <dbReference type="Proteomes" id="UP001610990"/>
    </source>
</evidence>
<dbReference type="EMBL" id="JBIRGH010000003">
    <property type="protein sequence ID" value="MFH8583933.1"/>
    <property type="molecule type" value="Genomic_DNA"/>
</dbReference>
<proteinExistence type="predicted"/>
<sequence length="177" mass="19351">MTPNEDRRFPAALAAAMAVRLDCIGEDGVDFESFGAFLTADETTDWWRSWTGNRELNGDGFRVFGQDGTGGSVAFWLIRPGQALVEQPVVFLGSEGETGVVARNLGAFLWLLADGFGPWEAATACDPEPDWVAHPNRELTTIAEQFAPDHRAPATAVIEQATREFPDFDDSIMALCR</sequence>
<gene>
    <name evidence="1" type="ORF">ACH4GP_05980</name>
</gene>
<dbReference type="RefSeq" id="WP_094793904.1">
    <property type="nucleotide sequence ID" value="NZ_JBEZAY010000010.1"/>
</dbReference>
<comment type="caution">
    <text evidence="1">The sequence shown here is derived from an EMBL/GenBank/DDBJ whole genome shotgun (WGS) entry which is preliminary data.</text>
</comment>
<protein>
    <submittedName>
        <fullName evidence="1">SMI1/KNR4 family protein</fullName>
    </submittedName>
</protein>
<keyword evidence="2" id="KW-1185">Reference proteome</keyword>
<organism evidence="1 2">
    <name type="scientific">Streptomyces celluloflavus</name>
    <dbReference type="NCBI Taxonomy" id="58344"/>
    <lineage>
        <taxon>Bacteria</taxon>
        <taxon>Bacillati</taxon>
        <taxon>Actinomycetota</taxon>
        <taxon>Actinomycetes</taxon>
        <taxon>Kitasatosporales</taxon>
        <taxon>Streptomycetaceae</taxon>
        <taxon>Streptomyces</taxon>
    </lineage>
</organism>
<reference evidence="1 2" key="1">
    <citation type="submission" date="2024-10" db="EMBL/GenBank/DDBJ databases">
        <title>The Natural Products Discovery Center: Release of the First 8490 Sequenced Strains for Exploring Actinobacteria Biosynthetic Diversity.</title>
        <authorList>
            <person name="Kalkreuter E."/>
            <person name="Kautsar S.A."/>
            <person name="Yang D."/>
            <person name="Bader C.D."/>
            <person name="Teijaro C.N."/>
            <person name="Fluegel L."/>
            <person name="Davis C.M."/>
            <person name="Simpson J.R."/>
            <person name="Lauterbach L."/>
            <person name="Steele A.D."/>
            <person name="Gui C."/>
            <person name="Meng S."/>
            <person name="Li G."/>
            <person name="Viehrig K."/>
            <person name="Ye F."/>
            <person name="Su P."/>
            <person name="Kiefer A.F."/>
            <person name="Nichols A."/>
            <person name="Cepeda A.J."/>
            <person name="Yan W."/>
            <person name="Fan B."/>
            <person name="Jiang Y."/>
            <person name="Adhikari A."/>
            <person name="Zheng C.-J."/>
            <person name="Schuster L."/>
            <person name="Cowan T.M."/>
            <person name="Smanski M.J."/>
            <person name="Chevrette M.G."/>
            <person name="De Carvalho L.P.S."/>
            <person name="Shen B."/>
        </authorList>
    </citation>
    <scope>NUCLEOTIDE SEQUENCE [LARGE SCALE GENOMIC DNA]</scope>
    <source>
        <strain evidence="1 2">NPDC018013</strain>
    </source>
</reference>
<accession>A0ABW7R926</accession>
<name>A0ABW7R926_9ACTN</name>
<dbReference type="Proteomes" id="UP001610990">
    <property type="component" value="Unassembled WGS sequence"/>
</dbReference>
<evidence type="ECO:0000313" key="1">
    <source>
        <dbReference type="EMBL" id="MFH8583933.1"/>
    </source>
</evidence>